<reference evidence="5" key="1">
    <citation type="submission" date="2015-07" db="EMBL/GenBank/DDBJ databases">
        <title>Fjat-10036 dsm4.</title>
        <authorList>
            <person name="Liu B."/>
            <person name="Wang J."/>
            <person name="Zhu Y."/>
            <person name="Liu G."/>
            <person name="Chen Q."/>
            <person name="Chen Z."/>
            <person name="Lan J."/>
            <person name="Che J."/>
            <person name="Ge C."/>
            <person name="Shi H."/>
            <person name="Pan Z."/>
            <person name="Liu X."/>
        </authorList>
    </citation>
    <scope>NUCLEOTIDE SEQUENCE [LARGE SCALE GENOMIC DNA]</scope>
    <source>
        <strain evidence="5">DSM 4</strain>
    </source>
</reference>
<sequence length="338" mass="38387">MSDKNPRDKAHESSEQSEPFEEIDFTSSPSVQKAFKKTRMKQTFKYVFIAFLTTVIVITAVIFGSQAILNNKINEHQQNSLKETVYGANVHSSETYYIHDMFSVTEETKYRKQLGDRYIIWDKKMKRIPLIGSIETVSQGSGMTGINRMDKEAKRTVRYNDFNNEREIEFYYPDVSYSPIPNELDIALGLDNDKLIEVAVSFKQPMTLEQLSKQLGYKNVNWLWVDTTSHSKKEEINKLKVASVKTKWGEDAFGFDVSGASPYTTETGQVFLSNMEDLSNSNSTIKKALNTIRENTKTSNGELLISGAVLTGTPEELERLKGLEFIRASVLGATIDKY</sequence>
<protein>
    <recommendedName>
        <fullName evidence="3">Sigma factor regulator C-terminal domain-containing protein</fullName>
    </recommendedName>
</protein>
<accession>A0A0M0GFD6</accession>
<dbReference type="Pfam" id="PF13791">
    <property type="entry name" value="Sigma_reg_C"/>
    <property type="match status" value="1"/>
</dbReference>
<dbReference type="AlphaFoldDB" id="A0A0M0GFD6"/>
<dbReference type="Proteomes" id="UP000037109">
    <property type="component" value="Unassembled WGS sequence"/>
</dbReference>
<keyword evidence="2" id="KW-0472">Membrane</keyword>
<organism evidence="4 5">
    <name type="scientific">Sporosarcina globispora</name>
    <name type="common">Bacillus globisporus</name>
    <dbReference type="NCBI Taxonomy" id="1459"/>
    <lineage>
        <taxon>Bacteria</taxon>
        <taxon>Bacillati</taxon>
        <taxon>Bacillota</taxon>
        <taxon>Bacilli</taxon>
        <taxon>Bacillales</taxon>
        <taxon>Caryophanaceae</taxon>
        <taxon>Sporosarcina</taxon>
    </lineage>
</organism>
<feature type="region of interest" description="Disordered" evidence="1">
    <location>
        <begin position="1"/>
        <end position="25"/>
    </location>
</feature>
<feature type="compositionally biased region" description="Basic and acidic residues" evidence="1">
    <location>
        <begin position="1"/>
        <end position="14"/>
    </location>
</feature>
<name>A0A0M0GFD6_SPOGL</name>
<keyword evidence="5" id="KW-1185">Reference proteome</keyword>
<dbReference type="EMBL" id="LGUF01000007">
    <property type="protein sequence ID" value="KON88564.1"/>
    <property type="molecule type" value="Genomic_DNA"/>
</dbReference>
<evidence type="ECO:0000259" key="3">
    <source>
        <dbReference type="Pfam" id="PF13791"/>
    </source>
</evidence>
<gene>
    <name evidence="4" type="ORF">AF332_18300</name>
</gene>
<dbReference type="RefSeq" id="WP_053435941.1">
    <property type="nucleotide sequence ID" value="NZ_LGUF01000007.1"/>
</dbReference>
<evidence type="ECO:0000256" key="1">
    <source>
        <dbReference type="SAM" id="MobiDB-lite"/>
    </source>
</evidence>
<feature type="transmembrane region" description="Helical" evidence="2">
    <location>
        <begin position="46"/>
        <end position="69"/>
    </location>
</feature>
<evidence type="ECO:0000313" key="4">
    <source>
        <dbReference type="EMBL" id="KON88564.1"/>
    </source>
</evidence>
<keyword evidence="2" id="KW-0812">Transmembrane</keyword>
<evidence type="ECO:0000256" key="2">
    <source>
        <dbReference type="SAM" id="Phobius"/>
    </source>
</evidence>
<comment type="caution">
    <text evidence="4">The sequence shown here is derived from an EMBL/GenBank/DDBJ whole genome shotgun (WGS) entry which is preliminary data.</text>
</comment>
<dbReference type="OrthoDB" id="1730160at2"/>
<evidence type="ECO:0000313" key="5">
    <source>
        <dbReference type="Proteomes" id="UP000037109"/>
    </source>
</evidence>
<feature type="domain" description="Sigma factor regulator C-terminal" evidence="3">
    <location>
        <begin position="190"/>
        <end position="332"/>
    </location>
</feature>
<keyword evidence="2" id="KW-1133">Transmembrane helix</keyword>
<dbReference type="InterPro" id="IPR025672">
    <property type="entry name" value="Sigma_reg_C_dom"/>
</dbReference>
<dbReference type="PATRIC" id="fig|1459.3.peg.4025"/>
<proteinExistence type="predicted"/>